<protein>
    <submittedName>
        <fullName evidence="3">Uncharacterized protein</fullName>
    </submittedName>
</protein>
<feature type="transmembrane region" description="Helical" evidence="1">
    <location>
        <begin position="15"/>
        <end position="35"/>
    </location>
</feature>
<evidence type="ECO:0000313" key="4">
    <source>
        <dbReference type="Proteomes" id="UP000465305"/>
    </source>
</evidence>
<dbReference type="EMBL" id="BLKY01000001">
    <property type="protein sequence ID" value="GFG83335.1"/>
    <property type="molecule type" value="Genomic_DNA"/>
</dbReference>
<feature type="transmembrane region" description="Helical" evidence="1">
    <location>
        <begin position="41"/>
        <end position="60"/>
    </location>
</feature>
<reference evidence="3" key="2">
    <citation type="submission" date="2020-02" db="EMBL/GenBank/DDBJ databases">
        <authorList>
            <person name="Matsumoto Y."/>
            <person name="Motooka D."/>
            <person name="Nakamura S."/>
        </authorList>
    </citation>
    <scope>NUCLEOTIDE SEQUENCE</scope>
    <source>
        <strain evidence="3">JCM 30723</strain>
    </source>
</reference>
<keyword evidence="1" id="KW-1133">Transmembrane helix</keyword>
<accession>A0A7I9Y411</accession>
<proteinExistence type="predicted"/>
<gene>
    <name evidence="2" type="ORF">MALGJ_00110</name>
    <name evidence="3" type="ORF">MALGJ_00850</name>
</gene>
<evidence type="ECO:0000313" key="3">
    <source>
        <dbReference type="EMBL" id="GFG83409.1"/>
    </source>
</evidence>
<dbReference type="Proteomes" id="UP000465305">
    <property type="component" value="Unassembled WGS sequence"/>
</dbReference>
<comment type="caution">
    <text evidence="3">The sequence shown here is derived from an EMBL/GenBank/DDBJ whole genome shotgun (WGS) entry which is preliminary data.</text>
</comment>
<evidence type="ECO:0000256" key="1">
    <source>
        <dbReference type="SAM" id="Phobius"/>
    </source>
</evidence>
<name>A0A7I9Y411_MYCAL</name>
<reference evidence="3 4" key="1">
    <citation type="journal article" date="2019" name="Emerg. Microbes Infect.">
        <title>Comprehensive subspecies identification of 175 nontuberculous mycobacteria species based on 7547 genomic profiles.</title>
        <authorList>
            <person name="Matsumoto Y."/>
            <person name="Kinjo T."/>
            <person name="Motooka D."/>
            <person name="Nabeya D."/>
            <person name="Jung N."/>
            <person name="Uechi K."/>
            <person name="Horii T."/>
            <person name="Iida T."/>
            <person name="Fujita J."/>
            <person name="Nakamura S."/>
        </authorList>
    </citation>
    <scope>NUCLEOTIDE SEQUENCE [LARGE SCALE GENOMIC DNA]</scope>
    <source>
        <strain evidence="3 4">JCM 30723</strain>
    </source>
</reference>
<evidence type="ECO:0000313" key="2">
    <source>
        <dbReference type="EMBL" id="GFG83335.1"/>
    </source>
</evidence>
<keyword evidence="1" id="KW-0812">Transmembrane</keyword>
<dbReference type="AlphaFoldDB" id="A0A7I9Y411"/>
<organism evidence="3 4">
    <name type="scientific">Mycolicibacter algericus</name>
    <name type="common">Mycobacterium algericum</name>
    <dbReference type="NCBI Taxonomy" id="1288388"/>
    <lineage>
        <taxon>Bacteria</taxon>
        <taxon>Bacillati</taxon>
        <taxon>Actinomycetota</taxon>
        <taxon>Actinomycetes</taxon>
        <taxon>Mycobacteriales</taxon>
        <taxon>Mycobacteriaceae</taxon>
        <taxon>Mycolicibacter</taxon>
    </lineage>
</organism>
<sequence length="67" mass="7190">MITNHRSTARRRLDVPSLLLALVGLIFGAISYWLITTAGVNALVIVPSIVAATIGITHLIKREAPRG</sequence>
<dbReference type="EMBL" id="BLKY01000001">
    <property type="protein sequence ID" value="GFG83409.1"/>
    <property type="molecule type" value="Genomic_DNA"/>
</dbReference>
<keyword evidence="1" id="KW-0472">Membrane</keyword>